<dbReference type="eggNOG" id="ENOG502SNVZ">
    <property type="taxonomic scope" value="Eukaryota"/>
</dbReference>
<dbReference type="AlphaFoldDB" id="E3RSF1"/>
<evidence type="ECO:0000313" key="2">
    <source>
        <dbReference type="Proteomes" id="UP000001067"/>
    </source>
</evidence>
<keyword evidence="2" id="KW-1185">Reference proteome</keyword>
<sequence length="547" mass="63923">MNSLTSNHKPGFFKISRELRDKIYLYYFTLDNGYTYNHESKQLRSTNEEPYPLALSSVSRQVRQETVGLALEYNDLHFHTYLNPALYINKEIGHYDKRLKALYNETSLLLLGKFADGGCFTHEVCRFVEKHYPKFAHIANGIRNRSWYVGKGDRLRNYAGMVKSEDWKEIPSLTRDFVLSTLRYLFNEPCGQVTHLKIERIFEHLCRRRGRFESSLLEPWNPPTNWDFADLERIVPETPGYWEKEKYRLSAACLAIEFLARLSDRNIRSVRKIHLDEDHPSIAWPECHARGLIPFAKGYPDMSIVRNVSLWRNILPGGCSTSLKTYMTDKTFADFPEGQIRIEKLLSADVSAKCLAPWIMEATALPSLGMPEGSFKMILDGQLIPERSTEMFDVARVDAQSQLLFEKDKPANCSAQQNWLRLRQMPNFIMFGFPQAIRDIVNGTSLIHCNFHIPAQPNPVPRHEVRPWEHIRPYDDMPHYKTLAVLEPHRSRSLEDWECEWRWAHEEFLFDTEDMNYTWADLPEASFICSRNSESSHYKKTPDVIKR</sequence>
<name>E3RSF1_PYRTT</name>
<dbReference type="EMBL" id="GL534802">
    <property type="protein sequence ID" value="EFQ91352.1"/>
    <property type="molecule type" value="Genomic_DNA"/>
</dbReference>
<reference evidence="1 2" key="1">
    <citation type="journal article" date="2010" name="Genome Biol.">
        <title>A first genome assembly of the barley fungal pathogen Pyrenophora teres f. teres.</title>
        <authorList>
            <person name="Ellwood S.R."/>
            <person name="Liu Z."/>
            <person name="Syme R.A."/>
            <person name="Lai Z."/>
            <person name="Hane J.K."/>
            <person name="Keiper F."/>
            <person name="Moffat C.S."/>
            <person name="Oliver R.P."/>
            <person name="Friesen T.L."/>
        </authorList>
    </citation>
    <scope>NUCLEOTIDE SEQUENCE [LARGE SCALE GENOMIC DNA]</scope>
    <source>
        <strain evidence="1 2">0-1</strain>
    </source>
</reference>
<proteinExistence type="predicted"/>
<gene>
    <name evidence="1" type="ORF">PTT_11820</name>
</gene>
<dbReference type="OrthoDB" id="3664501at2759"/>
<protein>
    <submittedName>
        <fullName evidence="1">Uncharacterized protein</fullName>
    </submittedName>
</protein>
<dbReference type="HOGENOM" id="CLU_038958_0_0_1"/>
<dbReference type="Proteomes" id="UP000001067">
    <property type="component" value="Unassembled WGS sequence"/>
</dbReference>
<accession>E3RSF1</accession>
<organism evidence="2">
    <name type="scientific">Pyrenophora teres f. teres (strain 0-1)</name>
    <name type="common">Barley net blotch fungus</name>
    <name type="synonym">Drechslera teres f. teres</name>
    <dbReference type="NCBI Taxonomy" id="861557"/>
    <lineage>
        <taxon>Eukaryota</taxon>
        <taxon>Fungi</taxon>
        <taxon>Dikarya</taxon>
        <taxon>Ascomycota</taxon>
        <taxon>Pezizomycotina</taxon>
        <taxon>Dothideomycetes</taxon>
        <taxon>Pleosporomycetidae</taxon>
        <taxon>Pleosporales</taxon>
        <taxon>Pleosporineae</taxon>
        <taxon>Pleosporaceae</taxon>
        <taxon>Pyrenophora</taxon>
    </lineage>
</organism>
<dbReference type="KEGG" id="pte:PTT_11820"/>
<evidence type="ECO:0000313" key="1">
    <source>
        <dbReference type="EMBL" id="EFQ91352.1"/>
    </source>
</evidence>